<dbReference type="Pfam" id="PF11751">
    <property type="entry name" value="PorP_SprF"/>
    <property type="match status" value="1"/>
</dbReference>
<organism evidence="2 3">
    <name type="scientific">Ulvibacterium marinum</name>
    <dbReference type="NCBI Taxonomy" id="2419782"/>
    <lineage>
        <taxon>Bacteria</taxon>
        <taxon>Pseudomonadati</taxon>
        <taxon>Bacteroidota</taxon>
        <taxon>Flavobacteriia</taxon>
        <taxon>Flavobacteriales</taxon>
        <taxon>Flavobacteriaceae</taxon>
        <taxon>Ulvibacterium</taxon>
    </lineage>
</organism>
<dbReference type="EMBL" id="RBCJ01000002">
    <property type="protein sequence ID" value="RKN81399.1"/>
    <property type="molecule type" value="Genomic_DNA"/>
</dbReference>
<name>A0A3B0CBE6_9FLAO</name>
<protein>
    <submittedName>
        <fullName evidence="2">Type IX secretion system membrane protein PorP/SprF</fullName>
    </submittedName>
</protein>
<gene>
    <name evidence="2" type="ORF">D7Z94_10745</name>
</gene>
<evidence type="ECO:0000313" key="3">
    <source>
        <dbReference type="Proteomes" id="UP000276603"/>
    </source>
</evidence>
<keyword evidence="1" id="KW-0732">Signal</keyword>
<dbReference type="Proteomes" id="UP000276603">
    <property type="component" value="Unassembled WGS sequence"/>
</dbReference>
<dbReference type="InterPro" id="IPR019861">
    <property type="entry name" value="PorP/SprF_Bacteroidetes"/>
</dbReference>
<dbReference type="RefSeq" id="WP_120711558.1">
    <property type="nucleotide sequence ID" value="NZ_RBCJ01000002.1"/>
</dbReference>
<dbReference type="NCBIfam" id="TIGR03519">
    <property type="entry name" value="T9SS_PorP_fam"/>
    <property type="match status" value="1"/>
</dbReference>
<feature type="chain" id="PRO_5017391935" evidence="1">
    <location>
        <begin position="24"/>
        <end position="292"/>
    </location>
</feature>
<proteinExistence type="predicted"/>
<reference evidence="2 3" key="1">
    <citation type="submission" date="2018-10" db="EMBL/GenBank/DDBJ databases">
        <title>Ulvibacterium marinum gen. nov., sp. nov., a novel marine bacterium of the family Flavobacteriaceae, isolated from a culture of the green alga Ulva prolifera.</title>
        <authorList>
            <person name="Zhang Z."/>
        </authorList>
    </citation>
    <scope>NUCLEOTIDE SEQUENCE [LARGE SCALE GENOMIC DNA]</scope>
    <source>
        <strain evidence="2 3">CCMM003</strain>
    </source>
</reference>
<dbReference type="AlphaFoldDB" id="A0A3B0CBE6"/>
<evidence type="ECO:0000313" key="2">
    <source>
        <dbReference type="EMBL" id="RKN81399.1"/>
    </source>
</evidence>
<dbReference type="OrthoDB" id="1114455at2"/>
<sequence>MKNIHILILPFLFLILVNFSASAQQEPLYTLYRYNTNFFNPAAFGLNERMEFRSNFRNQFSGIEQAPETLGLYFGVPVNDRIGIGATVVSDKVFIESTTSLFASFAYGVQLDRWTWLHFGVQAGGTFVNIDFNSLDQAIDPVFAQNVNDFNPNVGAGVYLKGMDYFVSLSSPRILASDRIDDESGVLTVARSRPQFYLSGGYHFAISDNVVFTPSTLLRFSNEETITDVTAAFKILNTIEVGANYRVNRAFGGLLYLTVQEWLEIGYAYETNSGAINVSEEGTHEIGATLKF</sequence>
<feature type="signal peptide" evidence="1">
    <location>
        <begin position="1"/>
        <end position="23"/>
    </location>
</feature>
<accession>A0A3B0CBE6</accession>
<comment type="caution">
    <text evidence="2">The sequence shown here is derived from an EMBL/GenBank/DDBJ whole genome shotgun (WGS) entry which is preliminary data.</text>
</comment>
<keyword evidence="3" id="KW-1185">Reference proteome</keyword>
<evidence type="ECO:0000256" key="1">
    <source>
        <dbReference type="SAM" id="SignalP"/>
    </source>
</evidence>